<sequence>MALLEIKNIYMNFHTPESVIEALNNINIDIEKGDFVSVIGPSGCGKSTLLNIISGLLKPSSGEILFNGTSSDSNQDMVGYMFQKDNLFEWLTLWDNVTLGLKIKKLLTKENIEKVDLLLSQYGLSKFKKSYPSQLSGGMRQRAALIRTLALEPEILLLDEPFSALDYQTRLKVCDEIFQIIKKENKTAIMVTHDISEAISTSSKIVILSKRPSVVKRELFLDFNENLTPLQRRDEPQFREYFNITWKELDLNDE</sequence>
<reference evidence="5 6" key="1">
    <citation type="submission" date="2020-07" db="EMBL/GenBank/DDBJ databases">
        <title>A new beta-1,3-glucan-decomposing anaerobic bacterium isolated from anoxic soil subjected to biological soil disinfestation.</title>
        <authorList>
            <person name="Ueki A."/>
            <person name="Tonouchi A."/>
        </authorList>
    </citation>
    <scope>NUCLEOTIDE SEQUENCE [LARGE SCALE GENOMIC DNA]</scope>
    <source>
        <strain evidence="5 6">TW1</strain>
    </source>
</reference>
<dbReference type="PANTHER" id="PTHR42788:SF2">
    <property type="entry name" value="ABC TRANSPORTER ATP-BINDING PROTEIN"/>
    <property type="match status" value="1"/>
</dbReference>
<evidence type="ECO:0000313" key="6">
    <source>
        <dbReference type="Proteomes" id="UP000580568"/>
    </source>
</evidence>
<dbReference type="SUPFAM" id="SSF52540">
    <property type="entry name" value="P-loop containing nucleoside triphosphate hydrolases"/>
    <property type="match status" value="1"/>
</dbReference>
<dbReference type="InterPro" id="IPR003439">
    <property type="entry name" value="ABC_transporter-like_ATP-bd"/>
</dbReference>
<evidence type="ECO:0000259" key="4">
    <source>
        <dbReference type="PROSITE" id="PS50893"/>
    </source>
</evidence>
<evidence type="ECO:0000256" key="2">
    <source>
        <dbReference type="ARBA" id="ARBA00022741"/>
    </source>
</evidence>
<organism evidence="5 6">
    <name type="scientific">Clostridium fungisolvens</name>
    <dbReference type="NCBI Taxonomy" id="1604897"/>
    <lineage>
        <taxon>Bacteria</taxon>
        <taxon>Bacillati</taxon>
        <taxon>Bacillota</taxon>
        <taxon>Clostridia</taxon>
        <taxon>Eubacteriales</taxon>
        <taxon>Clostridiaceae</taxon>
        <taxon>Clostridium</taxon>
    </lineage>
</organism>
<keyword evidence="2" id="KW-0547">Nucleotide-binding</keyword>
<feature type="domain" description="ABC transporter" evidence="4">
    <location>
        <begin position="4"/>
        <end position="235"/>
    </location>
</feature>
<dbReference type="InterPro" id="IPR003593">
    <property type="entry name" value="AAA+_ATPase"/>
</dbReference>
<dbReference type="PANTHER" id="PTHR42788">
    <property type="entry name" value="TAURINE IMPORT ATP-BINDING PROTEIN-RELATED"/>
    <property type="match status" value="1"/>
</dbReference>
<comment type="caution">
    <text evidence="5">The sequence shown here is derived from an EMBL/GenBank/DDBJ whole genome shotgun (WGS) entry which is preliminary data.</text>
</comment>
<dbReference type="Pfam" id="PF00005">
    <property type="entry name" value="ABC_tran"/>
    <property type="match status" value="1"/>
</dbReference>
<evidence type="ECO:0000256" key="1">
    <source>
        <dbReference type="ARBA" id="ARBA00022448"/>
    </source>
</evidence>
<gene>
    <name evidence="5" type="ORF">bsdtw1_01192</name>
</gene>
<evidence type="ECO:0000313" key="5">
    <source>
        <dbReference type="EMBL" id="GFP75121.1"/>
    </source>
</evidence>
<dbReference type="InterPro" id="IPR027417">
    <property type="entry name" value="P-loop_NTPase"/>
</dbReference>
<dbReference type="GO" id="GO:0005524">
    <property type="term" value="F:ATP binding"/>
    <property type="evidence" value="ECO:0007669"/>
    <property type="project" value="UniProtKB-KW"/>
</dbReference>
<dbReference type="RefSeq" id="WP_183276650.1">
    <property type="nucleotide sequence ID" value="NZ_BLZR01000001.1"/>
</dbReference>
<dbReference type="SMART" id="SM00382">
    <property type="entry name" value="AAA"/>
    <property type="match status" value="1"/>
</dbReference>
<dbReference type="CDD" id="cd03293">
    <property type="entry name" value="ABC_NrtD_SsuB_transporters"/>
    <property type="match status" value="1"/>
</dbReference>
<dbReference type="GO" id="GO:0016887">
    <property type="term" value="F:ATP hydrolysis activity"/>
    <property type="evidence" value="ECO:0007669"/>
    <property type="project" value="InterPro"/>
</dbReference>
<accession>A0A6V8SE66</accession>
<dbReference type="Gene3D" id="3.40.50.300">
    <property type="entry name" value="P-loop containing nucleotide triphosphate hydrolases"/>
    <property type="match status" value="1"/>
</dbReference>
<dbReference type="PROSITE" id="PS00211">
    <property type="entry name" value="ABC_TRANSPORTER_1"/>
    <property type="match status" value="1"/>
</dbReference>
<keyword evidence="3 5" id="KW-0067">ATP-binding</keyword>
<proteinExistence type="predicted"/>
<keyword evidence="1" id="KW-0813">Transport</keyword>
<dbReference type="InterPro" id="IPR017871">
    <property type="entry name" value="ABC_transporter-like_CS"/>
</dbReference>
<dbReference type="InterPro" id="IPR050166">
    <property type="entry name" value="ABC_transporter_ATP-bind"/>
</dbReference>
<dbReference type="Proteomes" id="UP000580568">
    <property type="component" value="Unassembled WGS sequence"/>
</dbReference>
<dbReference type="PROSITE" id="PS50893">
    <property type="entry name" value="ABC_TRANSPORTER_2"/>
    <property type="match status" value="1"/>
</dbReference>
<protein>
    <submittedName>
        <fullName evidence="5">Nitrate import ATP-binding protein NrtD</fullName>
    </submittedName>
</protein>
<name>A0A6V8SE66_9CLOT</name>
<dbReference type="EMBL" id="BLZR01000001">
    <property type="protein sequence ID" value="GFP75121.1"/>
    <property type="molecule type" value="Genomic_DNA"/>
</dbReference>
<dbReference type="AlphaFoldDB" id="A0A6V8SE66"/>
<evidence type="ECO:0000256" key="3">
    <source>
        <dbReference type="ARBA" id="ARBA00022840"/>
    </source>
</evidence>
<keyword evidence="6" id="KW-1185">Reference proteome</keyword>